<dbReference type="EMBL" id="JAACFV010000033">
    <property type="protein sequence ID" value="KAF7510179.1"/>
    <property type="molecule type" value="Genomic_DNA"/>
</dbReference>
<comment type="caution">
    <text evidence="9">The sequence shown here is derived from an EMBL/GenBank/DDBJ whole genome shotgun (WGS) entry which is preliminary data.</text>
</comment>
<evidence type="ECO:0000256" key="6">
    <source>
        <dbReference type="PIRSR" id="PIRSR000189-1"/>
    </source>
</evidence>
<sequence>MSSVHSKPLMLWRDISPHSIPLIKPDSNSRRILVVGGGVIGLVTAWVLLDHGYKVTVLAKEWPTWSDKQRLTSQIAGALWEYPPAVCGQHSNTISLLNSKRWCMVAYHVYNALASEPNIAKASGVSMKSGDFFFPCPIEEDAEELSKMKEIMASGVVGFRRDRNLVQERLVDPRHGGVDAYEILSPVIDTDVAMKWLLDLVKGKGGEFVTETIQDDLLVLEPELRKRFSADAIVNCTGLAGSQLAGDDTCYPIRGGLIRVINDGTDFPTVEAAMIMTAGALHDSNETVFIVPRNDNILLIGGIVEPHKWELDLTLESPTVKRMRARCEAFLPDLKRARVDPDYPFAQGLRPFREENVRVERELRNSDAAAGPSRIVHSYGQGGAGWSLSFGCASDVLALVKEALQDLPPKAMNAN</sequence>
<dbReference type="SUPFAM" id="SSF51971">
    <property type="entry name" value="Nucleotide-binding domain"/>
    <property type="match status" value="1"/>
</dbReference>
<dbReference type="PANTHER" id="PTHR11530">
    <property type="entry name" value="D-AMINO ACID OXIDASE"/>
    <property type="match status" value="1"/>
</dbReference>
<dbReference type="InterPro" id="IPR023209">
    <property type="entry name" value="DAO"/>
</dbReference>
<keyword evidence="3" id="KW-0285">Flavoprotein</keyword>
<feature type="binding site" evidence="6">
    <location>
        <begin position="72"/>
        <end position="73"/>
    </location>
    <ligand>
        <name>FAD</name>
        <dbReference type="ChEBI" id="CHEBI:57692"/>
    </ligand>
</feature>
<evidence type="ECO:0000256" key="4">
    <source>
        <dbReference type="ARBA" id="ARBA00022827"/>
    </source>
</evidence>
<feature type="domain" description="FAD dependent oxidoreductase" evidence="8">
    <location>
        <begin position="31"/>
        <end position="394"/>
    </location>
</feature>
<evidence type="ECO:0000256" key="1">
    <source>
        <dbReference type="ARBA" id="ARBA00001974"/>
    </source>
</evidence>
<keyword evidence="5" id="KW-0560">Oxidoreductase</keyword>
<comment type="similarity">
    <text evidence="2">Belongs to the DAMOX/DASOX family.</text>
</comment>
<keyword evidence="4 6" id="KW-0274">FAD</keyword>
<dbReference type="OrthoDB" id="2015447at2759"/>
<reference evidence="9" key="1">
    <citation type="submission" date="2020-02" db="EMBL/GenBank/DDBJ databases">
        <authorList>
            <person name="Palmer J.M."/>
        </authorList>
    </citation>
    <scope>NUCLEOTIDE SEQUENCE</scope>
    <source>
        <strain evidence="9">EPUS1.4</strain>
        <tissue evidence="9">Thallus</tissue>
    </source>
</reference>
<gene>
    <name evidence="9" type="ORF">GJ744_007078</name>
</gene>
<evidence type="ECO:0000313" key="10">
    <source>
        <dbReference type="Proteomes" id="UP000606974"/>
    </source>
</evidence>
<feature type="binding site" evidence="6">
    <location>
        <position position="383"/>
    </location>
    <ligand>
        <name>D-dopa</name>
        <dbReference type="ChEBI" id="CHEBI:149689"/>
    </ligand>
</feature>
<dbReference type="SUPFAM" id="SSF54373">
    <property type="entry name" value="FAD-linked reductases, C-terminal domain"/>
    <property type="match status" value="1"/>
</dbReference>
<accession>A0A8H7AL65</accession>
<dbReference type="Proteomes" id="UP000606974">
    <property type="component" value="Unassembled WGS sequence"/>
</dbReference>
<dbReference type="Gene3D" id="3.40.50.720">
    <property type="entry name" value="NAD(P)-binding Rossmann-like Domain"/>
    <property type="match status" value="1"/>
</dbReference>
<dbReference type="GO" id="GO:0005737">
    <property type="term" value="C:cytoplasm"/>
    <property type="evidence" value="ECO:0007669"/>
    <property type="project" value="TreeGrafter"/>
</dbReference>
<dbReference type="Pfam" id="PF01266">
    <property type="entry name" value="DAO"/>
    <property type="match status" value="1"/>
</dbReference>
<keyword evidence="7" id="KW-1133">Transmembrane helix</keyword>
<evidence type="ECO:0000259" key="8">
    <source>
        <dbReference type="Pfam" id="PF01266"/>
    </source>
</evidence>
<keyword evidence="7" id="KW-0812">Transmembrane</keyword>
<keyword evidence="7" id="KW-0472">Membrane</keyword>
<dbReference type="AlphaFoldDB" id="A0A8H7AL65"/>
<dbReference type="PANTHER" id="PTHR11530:SF25">
    <property type="entry name" value="FAD DEPENDENT OXIDOREDUCTASE DOMAIN-CONTAINING PROTEIN"/>
    <property type="match status" value="1"/>
</dbReference>
<dbReference type="PIRSF" id="PIRSF000189">
    <property type="entry name" value="D-aa_oxidase"/>
    <property type="match status" value="1"/>
</dbReference>
<feature type="transmembrane region" description="Helical" evidence="7">
    <location>
        <begin position="32"/>
        <end position="49"/>
    </location>
</feature>
<evidence type="ECO:0000256" key="3">
    <source>
        <dbReference type="ARBA" id="ARBA00022630"/>
    </source>
</evidence>
<evidence type="ECO:0000256" key="7">
    <source>
        <dbReference type="SAM" id="Phobius"/>
    </source>
</evidence>
<name>A0A8H7AL65_9EURO</name>
<feature type="binding site" evidence="6">
    <location>
        <position position="237"/>
    </location>
    <ligand>
        <name>FAD</name>
        <dbReference type="ChEBI" id="CHEBI:57692"/>
    </ligand>
</feature>
<protein>
    <recommendedName>
        <fullName evidence="8">FAD dependent oxidoreductase domain-containing protein</fullName>
    </recommendedName>
</protein>
<dbReference type="Gene3D" id="3.30.9.10">
    <property type="entry name" value="D-Amino Acid Oxidase, subunit A, domain 2"/>
    <property type="match status" value="1"/>
</dbReference>
<dbReference type="GO" id="GO:0003884">
    <property type="term" value="F:D-amino-acid oxidase activity"/>
    <property type="evidence" value="ECO:0007669"/>
    <property type="project" value="InterPro"/>
</dbReference>
<evidence type="ECO:0000256" key="5">
    <source>
        <dbReference type="ARBA" id="ARBA00023002"/>
    </source>
</evidence>
<evidence type="ECO:0000313" key="9">
    <source>
        <dbReference type="EMBL" id="KAF7510179.1"/>
    </source>
</evidence>
<proteinExistence type="inferred from homology"/>
<comment type="cofactor">
    <cofactor evidence="1 6">
        <name>FAD</name>
        <dbReference type="ChEBI" id="CHEBI:57692"/>
    </cofactor>
</comment>
<dbReference type="GO" id="GO:0019478">
    <property type="term" value="P:D-amino acid catabolic process"/>
    <property type="evidence" value="ECO:0007669"/>
    <property type="project" value="TreeGrafter"/>
</dbReference>
<keyword evidence="10" id="KW-1185">Reference proteome</keyword>
<dbReference type="GO" id="GO:0071949">
    <property type="term" value="F:FAD binding"/>
    <property type="evidence" value="ECO:0007669"/>
    <property type="project" value="InterPro"/>
</dbReference>
<organism evidence="9 10">
    <name type="scientific">Endocarpon pusillum</name>
    <dbReference type="NCBI Taxonomy" id="364733"/>
    <lineage>
        <taxon>Eukaryota</taxon>
        <taxon>Fungi</taxon>
        <taxon>Dikarya</taxon>
        <taxon>Ascomycota</taxon>
        <taxon>Pezizomycotina</taxon>
        <taxon>Eurotiomycetes</taxon>
        <taxon>Chaetothyriomycetidae</taxon>
        <taxon>Verrucariales</taxon>
        <taxon>Verrucariaceae</taxon>
        <taxon>Endocarpon</taxon>
    </lineage>
</organism>
<feature type="binding site" evidence="6">
    <location>
        <position position="350"/>
    </location>
    <ligand>
        <name>D-dopa</name>
        <dbReference type="ChEBI" id="CHEBI:149689"/>
    </ligand>
</feature>
<dbReference type="InterPro" id="IPR006076">
    <property type="entry name" value="FAD-dep_OxRdtase"/>
</dbReference>
<evidence type="ECO:0000256" key="2">
    <source>
        <dbReference type="ARBA" id="ARBA00006730"/>
    </source>
</evidence>